<dbReference type="SMART" id="SM01040">
    <property type="entry name" value="Bro-N"/>
    <property type="match status" value="1"/>
</dbReference>
<dbReference type="Proteomes" id="UP001152795">
    <property type="component" value="Unassembled WGS sequence"/>
</dbReference>
<reference evidence="1" key="1">
    <citation type="submission" date="2020-04" db="EMBL/GenBank/DDBJ databases">
        <authorList>
            <person name="Alioto T."/>
            <person name="Alioto T."/>
            <person name="Gomez Garrido J."/>
        </authorList>
    </citation>
    <scope>NUCLEOTIDE SEQUENCE</scope>
    <source>
        <strain evidence="1">A484AB</strain>
    </source>
</reference>
<sequence length="207" mass="23658">MKVMILKNSALIGDNEITTIQSDDGSDTFYFAAKELATALGYVRPNDAVTRHTEEWMRITLENIKGSVFHGPLCIPGGVQPNRIFVTEPGLYSLVFGSRLPTAKNFQRWVFEDVLPSIRKTGTYTLPGVINMIKGIDDMELRRLRDTERIEARHELDHKRNIVKDQRKAEAGKKGGLAVQEKIRQTEKELEKKEFEVQEQEEEITKL</sequence>
<dbReference type="PANTHER" id="PTHR36180:SF2">
    <property type="entry name" value="BRO FAMILY PROTEIN"/>
    <property type="match status" value="1"/>
</dbReference>
<organism evidence="1 2">
    <name type="scientific">Paramuricea clavata</name>
    <name type="common">Red gorgonian</name>
    <name type="synonym">Violescent sea-whip</name>
    <dbReference type="NCBI Taxonomy" id="317549"/>
    <lineage>
        <taxon>Eukaryota</taxon>
        <taxon>Metazoa</taxon>
        <taxon>Cnidaria</taxon>
        <taxon>Anthozoa</taxon>
        <taxon>Octocorallia</taxon>
        <taxon>Malacalcyonacea</taxon>
        <taxon>Plexauridae</taxon>
        <taxon>Paramuricea</taxon>
    </lineage>
</organism>
<dbReference type="PROSITE" id="PS51750">
    <property type="entry name" value="BRO_N"/>
    <property type="match status" value="1"/>
</dbReference>
<protein>
    <submittedName>
        <fullName evidence="1">Uncharacterized protein</fullName>
    </submittedName>
</protein>
<proteinExistence type="predicted"/>
<accession>A0A6S7GSL5</accession>
<name>A0A6S7GSL5_PARCT</name>
<dbReference type="Pfam" id="PF02498">
    <property type="entry name" value="Bro-N"/>
    <property type="match status" value="1"/>
</dbReference>
<dbReference type="AlphaFoldDB" id="A0A6S7GSL5"/>
<dbReference type="InterPro" id="IPR003497">
    <property type="entry name" value="BRO_N_domain"/>
</dbReference>
<gene>
    <name evidence="1" type="ORF">PACLA_8A063332</name>
</gene>
<comment type="caution">
    <text evidence="1">The sequence shown here is derived from an EMBL/GenBank/DDBJ whole genome shotgun (WGS) entry which is preliminary data.</text>
</comment>
<keyword evidence="2" id="KW-1185">Reference proteome</keyword>
<dbReference type="PANTHER" id="PTHR36180">
    <property type="entry name" value="DNA-BINDING PROTEIN-RELATED-RELATED"/>
    <property type="match status" value="1"/>
</dbReference>
<dbReference type="OrthoDB" id="7468926at2759"/>
<dbReference type="EMBL" id="CACRXK020002541">
    <property type="protein sequence ID" value="CAB3994803.1"/>
    <property type="molecule type" value="Genomic_DNA"/>
</dbReference>
<evidence type="ECO:0000313" key="1">
    <source>
        <dbReference type="EMBL" id="CAB3994803.1"/>
    </source>
</evidence>
<evidence type="ECO:0000313" key="2">
    <source>
        <dbReference type="Proteomes" id="UP001152795"/>
    </source>
</evidence>